<evidence type="ECO:0000313" key="8">
    <source>
        <dbReference type="Proteomes" id="UP000046395"/>
    </source>
</evidence>
<evidence type="ECO:0000256" key="2">
    <source>
        <dbReference type="ARBA" id="ARBA00010737"/>
    </source>
</evidence>
<dbReference type="WBParaSite" id="TMUE_1000003834.1">
    <property type="protein sequence ID" value="TMUE_1000003834.1"/>
    <property type="gene ID" value="WBGene00287749"/>
</dbReference>
<dbReference type="InterPro" id="IPR019397">
    <property type="entry name" value="Uncharacterised_TMEM39"/>
</dbReference>
<sequence length="583" mass="67162">MIGKLRLQKCCLQFEAITHSAATFYTRGTQCLTQEAPYNLRISFGLSKMSDAAGNANSGSPFDSRSRAFLKEMERLRNEMDALIRRRADLEQRIREKVAELAESRARLSTLRHIQEIMYGGEPRCLCYRSGLVCRCYSNRGLSVSRSALPTNMMSFGRRSCHRATSKAVSDDSSRLLAKTPGTALSCAENLSARAVMPQHLVFPDIPMYLNLYKTLWWLPNSYTHHALKFHMIDLYVLSCVGLILGRRVIWCFLKRLTFVSDNCSKTWTFGLLFLEWSLKLPAVGAILTSFSFSFVHVFTFYSRLTLTYLVYPCLAYVLLFYHDLTGFFNESGRPWAGRLWNYICENPAIESKIPIHACSSDPNRIREEANILAVDVYSRFKQSLFAAFTTMYYAVFIPCGFAPSYLYIDYWWVSEMAAVVFFTAFTLYLTYLFPIQLCDQMHRCAVHLGLWVRVKNFRVSQMLHTVWSDALLWPDGCIVKHNKRIYRSEGPCVAAQPDSDDQRRFTMIFGDPHRIMNFLCLVCISLIVAQFLMLVHSIEWQHIVSLVLLMFANYVLLFKIFKDKIILGRIHCTSSRVAQKTK</sequence>
<accession>A0A5S6Q9B2</accession>
<dbReference type="AlphaFoldDB" id="A0A5S6Q9B2"/>
<evidence type="ECO:0000256" key="6">
    <source>
        <dbReference type="SAM" id="Coils"/>
    </source>
</evidence>
<feature type="transmembrane region" description="Helical" evidence="7">
    <location>
        <begin position="309"/>
        <end position="329"/>
    </location>
</feature>
<evidence type="ECO:0000256" key="4">
    <source>
        <dbReference type="ARBA" id="ARBA00022989"/>
    </source>
</evidence>
<protein>
    <submittedName>
        <fullName evidence="9">Transmembrane protein 39A</fullName>
    </submittedName>
</protein>
<evidence type="ECO:0000313" key="9">
    <source>
        <dbReference type="WBParaSite" id="TMUE_1000003834.1"/>
    </source>
</evidence>
<keyword evidence="3 7" id="KW-0812">Transmembrane</keyword>
<feature type="transmembrane region" description="Helical" evidence="7">
    <location>
        <begin position="516"/>
        <end position="535"/>
    </location>
</feature>
<keyword evidence="5 7" id="KW-0472">Membrane</keyword>
<organism evidence="8 9">
    <name type="scientific">Trichuris muris</name>
    <name type="common">Mouse whipworm</name>
    <dbReference type="NCBI Taxonomy" id="70415"/>
    <lineage>
        <taxon>Eukaryota</taxon>
        <taxon>Metazoa</taxon>
        <taxon>Ecdysozoa</taxon>
        <taxon>Nematoda</taxon>
        <taxon>Enoplea</taxon>
        <taxon>Dorylaimia</taxon>
        <taxon>Trichinellida</taxon>
        <taxon>Trichuridae</taxon>
        <taxon>Trichuris</taxon>
    </lineage>
</organism>
<dbReference type="Pfam" id="PF10271">
    <property type="entry name" value="Tmp39"/>
    <property type="match status" value="1"/>
</dbReference>
<feature type="coiled-coil region" evidence="6">
    <location>
        <begin position="66"/>
        <end position="107"/>
    </location>
</feature>
<keyword evidence="6" id="KW-0175">Coiled coil</keyword>
<feature type="transmembrane region" description="Helical" evidence="7">
    <location>
        <begin position="385"/>
        <end position="406"/>
    </location>
</feature>
<feature type="transmembrane region" description="Helical" evidence="7">
    <location>
        <begin position="541"/>
        <end position="562"/>
    </location>
</feature>
<dbReference type="PANTHER" id="PTHR12995">
    <property type="entry name" value="FI21814P1"/>
    <property type="match status" value="1"/>
</dbReference>
<evidence type="ECO:0000256" key="3">
    <source>
        <dbReference type="ARBA" id="ARBA00022692"/>
    </source>
</evidence>
<proteinExistence type="inferred from homology"/>
<name>A0A5S6Q9B2_TRIMR</name>
<reference evidence="9" key="1">
    <citation type="submission" date="2019-12" db="UniProtKB">
        <authorList>
            <consortium name="WormBaseParasite"/>
        </authorList>
    </citation>
    <scope>IDENTIFICATION</scope>
</reference>
<keyword evidence="8" id="KW-1185">Reference proteome</keyword>
<dbReference type="GO" id="GO:0016020">
    <property type="term" value="C:membrane"/>
    <property type="evidence" value="ECO:0007669"/>
    <property type="project" value="UniProtKB-SubCell"/>
</dbReference>
<comment type="similarity">
    <text evidence="2">Belongs to the TMEM39 family.</text>
</comment>
<feature type="transmembrane region" description="Helical" evidence="7">
    <location>
        <begin position="412"/>
        <end position="434"/>
    </location>
</feature>
<evidence type="ECO:0000256" key="1">
    <source>
        <dbReference type="ARBA" id="ARBA00004141"/>
    </source>
</evidence>
<evidence type="ECO:0000256" key="5">
    <source>
        <dbReference type="ARBA" id="ARBA00023136"/>
    </source>
</evidence>
<comment type="subcellular location">
    <subcellularLocation>
        <location evidence="1">Membrane</location>
        <topology evidence="1">Multi-pass membrane protein</topology>
    </subcellularLocation>
</comment>
<dbReference type="STRING" id="70415.A0A5S6Q9B2"/>
<dbReference type="Proteomes" id="UP000046395">
    <property type="component" value="Unassembled WGS sequence"/>
</dbReference>
<keyword evidence="4 7" id="KW-1133">Transmembrane helix</keyword>
<evidence type="ECO:0000256" key="7">
    <source>
        <dbReference type="SAM" id="Phobius"/>
    </source>
</evidence>
<dbReference type="PANTHER" id="PTHR12995:SF4">
    <property type="entry name" value="FI21814P1"/>
    <property type="match status" value="1"/>
</dbReference>